<protein>
    <recommendedName>
        <fullName evidence="2">DUF7587 domain-containing protein</fullName>
    </recommendedName>
</protein>
<sequence>MASWMYDEDGIAHFQVQVQADDDVVGGVGEKDQLQNEDTNQHEHEGRIDDDEGMPDWLGQLTAAAEPEEIVDTPPTSSPDYASDDDTDGTEDTERTDFLQSSPCARFSDPIAPAAPILSQPTMRRSNHFNVKQPKLPIQRPRPRVSSSRSSSTKSFTSANALALDKLGKLERSPSRTWTEDERVFLASLFKLYEFNMPVYAKLFNQYFSTKVPEAKIRSQLGNLRVFSRGFHSIWSKVDAQTELRLWISQSCYADQLKPRQSSPGMGFGRNASERTKSRLKAMLAPKKSSDLLSSRPIQQASPQTDDDTDDSSEVIVDIEDFPTPLEKSQIAPHPQHHNFPRIAFRCWDDESWTFYSKEEGFVGSFFASHCWTSGVAAGDLDSPTGSALDVLLLGHLNKKSGMLSPFVSVTTSFLQCLTYAASKKNASIAVINLSALESQNIIYIKEALSGLKRRSQAQWARYRGTAEYVVYGTIPSTAIIAVTSFDRLEKSSPLWFECIQPGRTCKQIAKAISNQNRNKLTPTMSMEIGTLSKEILGMNNTHDPEHLPEIVEQIVGKIVDAFKISGPASKDEMLCNRVCFSRTLRGNHPYGYMEVEDAFGKGVQRGLESIAFYSRGSNERTRSA</sequence>
<evidence type="ECO:0000313" key="4">
    <source>
        <dbReference type="Proteomes" id="UP000244855"/>
    </source>
</evidence>
<dbReference type="OrthoDB" id="3798037at2759"/>
<dbReference type="AlphaFoldDB" id="A0A2V1DAJ3"/>
<feature type="compositionally biased region" description="Basic and acidic residues" evidence="1">
    <location>
        <begin position="29"/>
        <end position="47"/>
    </location>
</feature>
<dbReference type="InterPro" id="IPR056009">
    <property type="entry name" value="DUF7587"/>
</dbReference>
<name>A0A2V1DAJ3_9PLEO</name>
<gene>
    <name evidence="3" type="ORF">DM02DRAFT_633623</name>
</gene>
<feature type="region of interest" description="Disordered" evidence="1">
    <location>
        <begin position="286"/>
        <end position="312"/>
    </location>
</feature>
<feature type="domain" description="DUF7587" evidence="2">
    <location>
        <begin position="340"/>
        <end position="488"/>
    </location>
</feature>
<feature type="region of interest" description="Disordered" evidence="1">
    <location>
        <begin position="23"/>
        <end position="157"/>
    </location>
</feature>
<dbReference type="Proteomes" id="UP000244855">
    <property type="component" value="Unassembled WGS sequence"/>
</dbReference>
<accession>A0A2V1DAJ3</accession>
<feature type="compositionally biased region" description="Low complexity" evidence="1">
    <location>
        <begin position="72"/>
        <end position="81"/>
    </location>
</feature>
<keyword evidence="4" id="KW-1185">Reference proteome</keyword>
<feature type="compositionally biased region" description="Polar residues" evidence="1">
    <location>
        <begin position="291"/>
        <end position="304"/>
    </location>
</feature>
<proteinExistence type="predicted"/>
<feature type="compositionally biased region" description="Polar residues" evidence="1">
    <location>
        <begin position="119"/>
        <end position="130"/>
    </location>
</feature>
<dbReference type="EMBL" id="KZ805529">
    <property type="protein sequence ID" value="PVH94563.1"/>
    <property type="molecule type" value="Genomic_DNA"/>
</dbReference>
<feature type="compositionally biased region" description="Acidic residues" evidence="1">
    <location>
        <begin position="82"/>
        <end position="91"/>
    </location>
</feature>
<evidence type="ECO:0000256" key="1">
    <source>
        <dbReference type="SAM" id="MobiDB-lite"/>
    </source>
</evidence>
<organism evidence="3 4">
    <name type="scientific">Periconia macrospinosa</name>
    <dbReference type="NCBI Taxonomy" id="97972"/>
    <lineage>
        <taxon>Eukaryota</taxon>
        <taxon>Fungi</taxon>
        <taxon>Dikarya</taxon>
        <taxon>Ascomycota</taxon>
        <taxon>Pezizomycotina</taxon>
        <taxon>Dothideomycetes</taxon>
        <taxon>Pleosporomycetidae</taxon>
        <taxon>Pleosporales</taxon>
        <taxon>Massarineae</taxon>
        <taxon>Periconiaceae</taxon>
        <taxon>Periconia</taxon>
    </lineage>
</organism>
<evidence type="ECO:0000313" key="3">
    <source>
        <dbReference type="EMBL" id="PVH94563.1"/>
    </source>
</evidence>
<evidence type="ECO:0000259" key="2">
    <source>
        <dbReference type="Pfam" id="PF24494"/>
    </source>
</evidence>
<dbReference type="Pfam" id="PF24494">
    <property type="entry name" value="DUF7587"/>
    <property type="match status" value="1"/>
</dbReference>
<reference evidence="3 4" key="1">
    <citation type="journal article" date="2018" name="Sci. Rep.">
        <title>Comparative genomics provides insights into the lifestyle and reveals functional heterogeneity of dark septate endophytic fungi.</title>
        <authorList>
            <person name="Knapp D.G."/>
            <person name="Nemeth J.B."/>
            <person name="Barry K."/>
            <person name="Hainaut M."/>
            <person name="Henrissat B."/>
            <person name="Johnson J."/>
            <person name="Kuo A."/>
            <person name="Lim J.H.P."/>
            <person name="Lipzen A."/>
            <person name="Nolan M."/>
            <person name="Ohm R.A."/>
            <person name="Tamas L."/>
            <person name="Grigoriev I.V."/>
            <person name="Spatafora J.W."/>
            <person name="Nagy L.G."/>
            <person name="Kovacs G.M."/>
        </authorList>
    </citation>
    <scope>NUCLEOTIDE SEQUENCE [LARGE SCALE GENOMIC DNA]</scope>
    <source>
        <strain evidence="3 4">DSE2036</strain>
    </source>
</reference>
<feature type="compositionally biased region" description="Low complexity" evidence="1">
    <location>
        <begin position="144"/>
        <end position="157"/>
    </location>
</feature>